<evidence type="ECO:0000313" key="3">
    <source>
        <dbReference type="EMBL" id="JAQ11905.1"/>
    </source>
</evidence>
<feature type="transmembrane region" description="Helical" evidence="1">
    <location>
        <begin position="75"/>
        <end position="96"/>
    </location>
</feature>
<dbReference type="AlphaFoldDB" id="A0A0A9YU09"/>
<gene>
    <name evidence="3" type="primary">TMEM135</name>
    <name evidence="2" type="ORF">CM83_34552</name>
    <name evidence="3" type="ORF">g.40084</name>
</gene>
<dbReference type="PANTHER" id="PTHR12459:SF15">
    <property type="entry name" value="TRANSMEMBRANE PROTEIN 135"/>
    <property type="match status" value="1"/>
</dbReference>
<dbReference type="EMBL" id="GDHC01006724">
    <property type="protein sequence ID" value="JAQ11905.1"/>
    <property type="molecule type" value="Transcribed_RNA"/>
</dbReference>
<sequence>MVAVSRLLFDQTVNGRTCQFFVHPDEPRCSVAILKLVGTALKGSAKYFFLMYVAQNVIKYKTLSKDDIRPIGFSYIRSIVFGVWALCSTVGVICLCRNLRGKLDRDIVAYAAGATGGCGVYFDDPRRRPVVSYTLSALAVEALFRRLYKKVKRRIPLETIGFMILNAILMYKMRASDVAAYKRDVWFYRPPRIKKNKKVEETVDSETGETLLNACPHAENGSTAKQCYDNVMKETTRYYIGGMLFSAAKLLFTKPKLRRHPLSFLRALFQWSNMRLACFFGWYIGVYKTISCCLCRWTKQDKAEYALLAGFFSGLSYGINTNLTILGSLVLYVSRILGREVQEKYQLPRFHFMELSAILGLMTLINTRIFDPDSCPGGFRTMVDGLSEMKLECLFSRFMSEVEKQRRTTS</sequence>
<reference evidence="2" key="1">
    <citation type="journal article" date="2014" name="PLoS ONE">
        <title>Transcriptome-Based Identification of ABC Transporters in the Western Tarnished Plant Bug Lygus hesperus.</title>
        <authorList>
            <person name="Hull J.J."/>
            <person name="Chaney K."/>
            <person name="Geib S.M."/>
            <person name="Fabrick J.A."/>
            <person name="Brent C.S."/>
            <person name="Walsh D."/>
            <person name="Lavine L.C."/>
        </authorList>
    </citation>
    <scope>NUCLEOTIDE SEQUENCE</scope>
</reference>
<protein>
    <submittedName>
        <fullName evidence="3">Transmembrane protein 135</fullName>
    </submittedName>
</protein>
<organism evidence="2">
    <name type="scientific">Lygus hesperus</name>
    <name type="common">Western plant bug</name>
    <dbReference type="NCBI Taxonomy" id="30085"/>
    <lineage>
        <taxon>Eukaryota</taxon>
        <taxon>Metazoa</taxon>
        <taxon>Ecdysozoa</taxon>
        <taxon>Arthropoda</taxon>
        <taxon>Hexapoda</taxon>
        <taxon>Insecta</taxon>
        <taxon>Pterygota</taxon>
        <taxon>Neoptera</taxon>
        <taxon>Paraneoptera</taxon>
        <taxon>Hemiptera</taxon>
        <taxon>Heteroptera</taxon>
        <taxon>Panheteroptera</taxon>
        <taxon>Cimicomorpha</taxon>
        <taxon>Miridae</taxon>
        <taxon>Mirini</taxon>
        <taxon>Lygus</taxon>
    </lineage>
</organism>
<keyword evidence="1" id="KW-0472">Membrane</keyword>
<dbReference type="EMBL" id="GBHO01010544">
    <property type="protein sequence ID" value="JAG33060.1"/>
    <property type="molecule type" value="Transcribed_RNA"/>
</dbReference>
<reference evidence="3" key="3">
    <citation type="journal article" date="2016" name="Gigascience">
        <title>De novo construction of an expanded transcriptome assembly for the western tarnished plant bug, Lygus hesperus.</title>
        <authorList>
            <person name="Tassone E.E."/>
            <person name="Geib S.M."/>
            <person name="Hall B."/>
            <person name="Fabrick J.A."/>
            <person name="Brent C.S."/>
            <person name="Hull J.J."/>
        </authorList>
    </citation>
    <scope>NUCLEOTIDE SEQUENCE</scope>
</reference>
<dbReference type="InterPro" id="IPR026749">
    <property type="entry name" value="Tmem135"/>
</dbReference>
<name>A0A0A9YU09_LYGHE</name>
<reference evidence="2" key="2">
    <citation type="submission" date="2014-07" db="EMBL/GenBank/DDBJ databases">
        <authorList>
            <person name="Hull J."/>
        </authorList>
    </citation>
    <scope>NUCLEOTIDE SEQUENCE</scope>
</reference>
<feature type="transmembrane region" description="Helical" evidence="1">
    <location>
        <begin position="305"/>
        <end position="332"/>
    </location>
</feature>
<dbReference type="PANTHER" id="PTHR12459">
    <property type="entry name" value="TRANSMEMBRANE PROTEIN 135-RELATED"/>
    <property type="match status" value="1"/>
</dbReference>
<proteinExistence type="predicted"/>
<keyword evidence="1 3" id="KW-0812">Transmembrane</keyword>
<accession>A0A0A9YU09</accession>
<evidence type="ECO:0000313" key="2">
    <source>
        <dbReference type="EMBL" id="JAG33060.1"/>
    </source>
</evidence>
<keyword evidence="1" id="KW-1133">Transmembrane helix</keyword>
<evidence type="ECO:0000256" key="1">
    <source>
        <dbReference type="SAM" id="Phobius"/>
    </source>
</evidence>